<dbReference type="PANTHER" id="PTHR24305:SF232">
    <property type="entry name" value="P450, PUTATIVE (EUROFUNG)-RELATED"/>
    <property type="match status" value="1"/>
</dbReference>
<comment type="cofactor">
    <cofactor evidence="1 6">
        <name>heme</name>
        <dbReference type="ChEBI" id="CHEBI:30413"/>
    </cofactor>
</comment>
<reference evidence="8" key="1">
    <citation type="submission" date="2018-03" db="EMBL/GenBank/DDBJ databases">
        <authorList>
            <person name="Guldener U."/>
        </authorList>
    </citation>
    <scope>NUCLEOTIDE SEQUENCE</scope>
</reference>
<dbReference type="PROSITE" id="PS00086">
    <property type="entry name" value="CYTOCHROME_P450"/>
    <property type="match status" value="1"/>
</dbReference>
<keyword evidence="4 6" id="KW-0479">Metal-binding</keyword>
<keyword evidence="9" id="KW-1185">Reference proteome</keyword>
<dbReference type="AlphaFoldDB" id="A0AAE8MWF5"/>
<dbReference type="InterPro" id="IPR017972">
    <property type="entry name" value="Cyt_P450_CS"/>
</dbReference>
<dbReference type="GO" id="GO:0005506">
    <property type="term" value="F:iron ion binding"/>
    <property type="evidence" value="ECO:0007669"/>
    <property type="project" value="InterPro"/>
</dbReference>
<dbReference type="PANTHER" id="PTHR24305">
    <property type="entry name" value="CYTOCHROME P450"/>
    <property type="match status" value="1"/>
</dbReference>
<name>A0AAE8MWF5_9PEZI</name>
<sequence>MGVELSTEASALLVGGLGVALYFGYSAALPKPLPDIPYNRDAGASLLGDMPEMIRYVIRTKRVFCWLTSLTERHQSPIVQAFVTPMSRPWLVVTDPFESQDILLRRTKDFDRAHHFGDIISGLLPEQHIQFRSSDARFKNNRALINHLMAPTFVSQVSAPEVYKSVCTLVNLWQAKCNAAEGRPWSPHQDITFWALDSIFASSFGLLEADSNTVRRLEAMQQAGPPVLPVDVDEPVSFPEGEIPEIFRAVLTLSDSLMMTQLSPAPRLTAWLMHKLPYLRRATATKDAWLGARTDEAVALIDAGIDSDRPRSALHSVLLRERDTAEREGRPPAYHKRAIADEFVGFMMAGHDTTATTVAWGLKMLTDHPEEQARLRRALREALPDAAGEGRAPTYEELTRAHIPYLDAVVDEVLRKANTIDFVVRVALRDTTVLGRRVPQGTDVFLMGNGAGYVKPALSVDDEVRSPGARRGVKSNARGLTGAWDDSDVAAFRPERWLRVDTDTGAETFDPMAGPTMAFGLGPRGCFGRRLAVQALRITFAMTVWHFELLPTPTELSGYDAVQRFAREPTQCFVRMKPAVI</sequence>
<dbReference type="PRINTS" id="PR00385">
    <property type="entry name" value="P450"/>
</dbReference>
<dbReference type="PRINTS" id="PR00463">
    <property type="entry name" value="EP450I"/>
</dbReference>
<gene>
    <name evidence="8" type="ORF">DNG_04237</name>
</gene>
<evidence type="ECO:0000256" key="6">
    <source>
        <dbReference type="PIRSR" id="PIRSR602401-1"/>
    </source>
</evidence>
<dbReference type="InterPro" id="IPR036396">
    <property type="entry name" value="Cyt_P450_sf"/>
</dbReference>
<evidence type="ECO:0000256" key="2">
    <source>
        <dbReference type="ARBA" id="ARBA00010617"/>
    </source>
</evidence>
<comment type="caution">
    <text evidence="8">The sequence shown here is derived from an EMBL/GenBank/DDBJ whole genome shotgun (WGS) entry which is preliminary data.</text>
</comment>
<dbReference type="GO" id="GO:0020037">
    <property type="term" value="F:heme binding"/>
    <property type="evidence" value="ECO:0007669"/>
    <property type="project" value="InterPro"/>
</dbReference>
<keyword evidence="5 6" id="KW-0408">Iron</keyword>
<keyword evidence="7" id="KW-0560">Oxidoreductase</keyword>
<evidence type="ECO:0000256" key="1">
    <source>
        <dbReference type="ARBA" id="ARBA00001971"/>
    </source>
</evidence>
<dbReference type="GO" id="GO:0016705">
    <property type="term" value="F:oxidoreductase activity, acting on paired donors, with incorporation or reduction of molecular oxygen"/>
    <property type="evidence" value="ECO:0007669"/>
    <property type="project" value="InterPro"/>
</dbReference>
<dbReference type="GO" id="GO:0004497">
    <property type="term" value="F:monooxygenase activity"/>
    <property type="evidence" value="ECO:0007669"/>
    <property type="project" value="UniProtKB-KW"/>
</dbReference>
<protein>
    <submittedName>
        <fullName evidence="8">Related to TRI13 - cytochrome P450</fullName>
    </submittedName>
</protein>
<proteinExistence type="inferred from homology"/>
<keyword evidence="7" id="KW-0503">Monooxygenase</keyword>
<dbReference type="Gene3D" id="1.10.630.10">
    <property type="entry name" value="Cytochrome P450"/>
    <property type="match status" value="1"/>
</dbReference>
<feature type="binding site" description="axial binding residue" evidence="6">
    <location>
        <position position="526"/>
    </location>
    <ligand>
        <name>heme</name>
        <dbReference type="ChEBI" id="CHEBI:30413"/>
    </ligand>
    <ligandPart>
        <name>Fe</name>
        <dbReference type="ChEBI" id="CHEBI:18248"/>
    </ligandPart>
</feature>
<accession>A0AAE8MWF5</accession>
<organism evidence="8 9">
    <name type="scientific">Cephalotrichum gorgonifer</name>
    <dbReference type="NCBI Taxonomy" id="2041049"/>
    <lineage>
        <taxon>Eukaryota</taxon>
        <taxon>Fungi</taxon>
        <taxon>Dikarya</taxon>
        <taxon>Ascomycota</taxon>
        <taxon>Pezizomycotina</taxon>
        <taxon>Sordariomycetes</taxon>
        <taxon>Hypocreomycetidae</taxon>
        <taxon>Microascales</taxon>
        <taxon>Microascaceae</taxon>
        <taxon>Cephalotrichum</taxon>
    </lineage>
</organism>
<comment type="similarity">
    <text evidence="2 7">Belongs to the cytochrome P450 family.</text>
</comment>
<dbReference type="InterPro" id="IPR002401">
    <property type="entry name" value="Cyt_P450_E_grp-I"/>
</dbReference>
<evidence type="ECO:0000313" key="9">
    <source>
        <dbReference type="Proteomes" id="UP001187682"/>
    </source>
</evidence>
<dbReference type="SUPFAM" id="SSF48264">
    <property type="entry name" value="Cytochrome P450"/>
    <property type="match status" value="1"/>
</dbReference>
<dbReference type="InterPro" id="IPR001128">
    <property type="entry name" value="Cyt_P450"/>
</dbReference>
<evidence type="ECO:0000256" key="3">
    <source>
        <dbReference type="ARBA" id="ARBA00022617"/>
    </source>
</evidence>
<evidence type="ECO:0000313" key="8">
    <source>
        <dbReference type="EMBL" id="SPO01564.1"/>
    </source>
</evidence>
<dbReference type="Pfam" id="PF00067">
    <property type="entry name" value="p450"/>
    <property type="match status" value="2"/>
</dbReference>
<evidence type="ECO:0000256" key="5">
    <source>
        <dbReference type="ARBA" id="ARBA00023004"/>
    </source>
</evidence>
<evidence type="ECO:0000256" key="7">
    <source>
        <dbReference type="RuleBase" id="RU000461"/>
    </source>
</evidence>
<evidence type="ECO:0000256" key="4">
    <source>
        <dbReference type="ARBA" id="ARBA00022723"/>
    </source>
</evidence>
<dbReference type="EMBL" id="ONZQ02000005">
    <property type="protein sequence ID" value="SPO01564.1"/>
    <property type="molecule type" value="Genomic_DNA"/>
</dbReference>
<dbReference type="Proteomes" id="UP001187682">
    <property type="component" value="Unassembled WGS sequence"/>
</dbReference>
<dbReference type="InterPro" id="IPR050121">
    <property type="entry name" value="Cytochrome_P450_monoxygenase"/>
</dbReference>
<keyword evidence="3 6" id="KW-0349">Heme</keyword>